<dbReference type="RefSeq" id="WP_277192655.1">
    <property type="nucleotide sequence ID" value="NZ_JAROAV010000033.1"/>
</dbReference>
<dbReference type="Proteomes" id="UP001528912">
    <property type="component" value="Unassembled WGS sequence"/>
</dbReference>
<sequence length="153" mass="17246">MSTGVPLTELAPGVVVRIHGRSTPIVASVWLEQDDVVWSEHLLQDAGLGQQWLSVEEDDGLVLTSWTPRPDLVGEPDGRWVRMDGRRWRRYENGEANFMVEGSLPYGKAGRCTYADYRSDDQRLSFERFGFLPWEISVGHRLPTSAVSASREA</sequence>
<evidence type="ECO:0000313" key="3">
    <source>
        <dbReference type="Proteomes" id="UP001528912"/>
    </source>
</evidence>
<evidence type="ECO:0000313" key="2">
    <source>
        <dbReference type="EMBL" id="MDF8265345.1"/>
    </source>
</evidence>
<evidence type="ECO:0000259" key="1">
    <source>
        <dbReference type="Pfam" id="PF13785"/>
    </source>
</evidence>
<keyword evidence="3" id="KW-1185">Reference proteome</keyword>
<organism evidence="2 3">
    <name type="scientific">Luteipulveratus flavus</name>
    <dbReference type="NCBI Taxonomy" id="3031728"/>
    <lineage>
        <taxon>Bacteria</taxon>
        <taxon>Bacillati</taxon>
        <taxon>Actinomycetota</taxon>
        <taxon>Actinomycetes</taxon>
        <taxon>Micrococcales</taxon>
        <taxon>Dermacoccaceae</taxon>
        <taxon>Luteipulveratus</taxon>
    </lineage>
</organism>
<name>A0ABT6C969_9MICO</name>
<proteinExistence type="predicted"/>
<dbReference type="InterPro" id="IPR025235">
    <property type="entry name" value="DUF4178"/>
</dbReference>
<feature type="domain" description="DUF4178" evidence="1">
    <location>
        <begin position="12"/>
        <end position="143"/>
    </location>
</feature>
<dbReference type="Pfam" id="PF13785">
    <property type="entry name" value="DUF4178"/>
    <property type="match status" value="1"/>
</dbReference>
<gene>
    <name evidence="2" type="ORF">P4R38_13915</name>
</gene>
<protein>
    <submittedName>
        <fullName evidence="2">DUF4178 domain-containing protein</fullName>
    </submittedName>
</protein>
<accession>A0ABT6C969</accession>
<reference evidence="2 3" key="1">
    <citation type="submission" date="2023-03" db="EMBL/GenBank/DDBJ databases">
        <title>YIM 133296 draft genome.</title>
        <authorList>
            <person name="Xiong L."/>
        </authorList>
    </citation>
    <scope>NUCLEOTIDE SEQUENCE [LARGE SCALE GENOMIC DNA]</scope>
    <source>
        <strain evidence="2 3">YIM 133296</strain>
    </source>
</reference>
<comment type="caution">
    <text evidence="2">The sequence shown here is derived from an EMBL/GenBank/DDBJ whole genome shotgun (WGS) entry which is preliminary data.</text>
</comment>
<dbReference type="EMBL" id="JAROAV010000033">
    <property type="protein sequence ID" value="MDF8265345.1"/>
    <property type="molecule type" value="Genomic_DNA"/>
</dbReference>